<dbReference type="EMBL" id="CAIF01000261">
    <property type="protein sequence ID" value="CCH46684.1"/>
    <property type="molecule type" value="Genomic_DNA"/>
</dbReference>
<dbReference type="SUPFAM" id="SSF53383">
    <property type="entry name" value="PLP-dependent transferases"/>
    <property type="match status" value="1"/>
</dbReference>
<dbReference type="InParanoid" id="K0KZ98"/>
<keyword evidence="1" id="KW-0663">Pyridoxal phosphate</keyword>
<proteinExistence type="predicted"/>
<dbReference type="PANTHER" id="PTHR43586:SF8">
    <property type="entry name" value="CYSTEINE DESULFURASE 1, CHLOROPLASTIC"/>
    <property type="match status" value="1"/>
</dbReference>
<name>K0KZ98_WICCF</name>
<keyword evidence="3" id="KW-0808">Transferase</keyword>
<feature type="domain" description="Aminotransferase class V" evidence="2">
    <location>
        <begin position="53"/>
        <end position="381"/>
    </location>
</feature>
<accession>K0KZ98</accession>
<dbReference type="EC" id="2.1.2.1" evidence="3"/>
<dbReference type="HOGENOM" id="CLU_003433_2_1_1"/>
<evidence type="ECO:0000313" key="4">
    <source>
        <dbReference type="Proteomes" id="UP000009328"/>
    </source>
</evidence>
<protein>
    <submittedName>
        <fullName evidence="3">Serine hydroxymethyltransferase</fullName>
        <ecNumber evidence="3">2.1.2.1</ecNumber>
    </submittedName>
</protein>
<evidence type="ECO:0000259" key="2">
    <source>
        <dbReference type="Pfam" id="PF00266"/>
    </source>
</evidence>
<dbReference type="GO" id="GO:0004372">
    <property type="term" value="F:glycine hydroxymethyltransferase activity"/>
    <property type="evidence" value="ECO:0007669"/>
    <property type="project" value="UniProtKB-EC"/>
</dbReference>
<dbReference type="PANTHER" id="PTHR43586">
    <property type="entry name" value="CYSTEINE DESULFURASE"/>
    <property type="match status" value="1"/>
</dbReference>
<dbReference type="Gene3D" id="3.40.640.10">
    <property type="entry name" value="Type I PLP-dependent aspartate aminotransferase-like (Major domain)"/>
    <property type="match status" value="1"/>
</dbReference>
<sequence length="398" mass="44431">MTINQVDHIIKFRDSVPILQQNQDLVFLNSSLTPPLNTIVSDSLTNYINKGLYQIHPKAEFVNDCEETRKELGRFLNTQSENIAFTRDASEGLNLFQRSTKWERGDNVVIIDGEHPSLGFGWLGLEKDGLEIRIIQTDESQVKPFTADDFKPFIDSNTKAIGISSVMFHSGLKNDIKSIVKEFKPKGIHILVDATQEVGFGKIDVQDLAISAMAFSVHKGLNIPNGLGVLYIEPETIPLLKSNPPVLCSGNISNLDSSLKVNKDFKVFPNAQRYEHSNKPMMQIIALGSYLRFLNSIGMENVETYLTNLSSSLRSKLSSIGLKVIGPNDSKSRSSHSNVLPLIDPKWMDFFKSKNVYVSQYRCGVRISLGIYNNESDVDEFVKIVKEGLDSGLKVNSV</sequence>
<dbReference type="InterPro" id="IPR015421">
    <property type="entry name" value="PyrdxlP-dep_Trfase_major"/>
</dbReference>
<comment type="caution">
    <text evidence="3">The sequence shown here is derived from an EMBL/GenBank/DDBJ whole genome shotgun (WGS) entry which is preliminary data.</text>
</comment>
<dbReference type="STRING" id="1206466.K0KZ98"/>
<dbReference type="Gene3D" id="3.90.1150.10">
    <property type="entry name" value="Aspartate Aminotransferase, domain 1"/>
    <property type="match status" value="1"/>
</dbReference>
<dbReference type="eggNOG" id="KOG1549">
    <property type="taxonomic scope" value="Eukaryota"/>
</dbReference>
<evidence type="ECO:0000313" key="3">
    <source>
        <dbReference type="EMBL" id="CCH46684.1"/>
    </source>
</evidence>
<dbReference type="Pfam" id="PF00266">
    <property type="entry name" value="Aminotran_5"/>
    <property type="match status" value="1"/>
</dbReference>
<keyword evidence="4" id="KW-1185">Reference proteome</keyword>
<dbReference type="AlphaFoldDB" id="K0KZ98"/>
<dbReference type="InterPro" id="IPR000192">
    <property type="entry name" value="Aminotrans_V_dom"/>
</dbReference>
<dbReference type="InterPro" id="IPR015424">
    <property type="entry name" value="PyrdxlP-dep_Trfase"/>
</dbReference>
<dbReference type="Proteomes" id="UP000009328">
    <property type="component" value="Unassembled WGS sequence"/>
</dbReference>
<dbReference type="InterPro" id="IPR015422">
    <property type="entry name" value="PyrdxlP-dep_Trfase_small"/>
</dbReference>
<gene>
    <name evidence="3" type="ORF">BN7_6281</name>
</gene>
<evidence type="ECO:0000256" key="1">
    <source>
        <dbReference type="ARBA" id="ARBA00022898"/>
    </source>
</evidence>
<organism evidence="3 4">
    <name type="scientific">Wickerhamomyces ciferrii (strain ATCC 14091 / BCRC 22168 / CBS 111 / JCM 3599 / NBRC 0793 / NRRL Y-1031 F-60-10)</name>
    <name type="common">Yeast</name>
    <name type="synonym">Pichia ciferrii</name>
    <dbReference type="NCBI Taxonomy" id="1206466"/>
    <lineage>
        <taxon>Eukaryota</taxon>
        <taxon>Fungi</taxon>
        <taxon>Dikarya</taxon>
        <taxon>Ascomycota</taxon>
        <taxon>Saccharomycotina</taxon>
        <taxon>Saccharomycetes</taxon>
        <taxon>Phaffomycetales</taxon>
        <taxon>Wickerhamomycetaceae</taxon>
        <taxon>Wickerhamomyces</taxon>
    </lineage>
</organism>
<reference evidence="3 4" key="1">
    <citation type="journal article" date="2012" name="Eukaryot. Cell">
        <title>Draft genome sequence of Wickerhamomyces ciferrii NRRL Y-1031 F-60-10.</title>
        <authorList>
            <person name="Schneider J."/>
            <person name="Andrea H."/>
            <person name="Blom J."/>
            <person name="Jaenicke S."/>
            <person name="Ruckert C."/>
            <person name="Schorsch C."/>
            <person name="Szczepanowski R."/>
            <person name="Farwick M."/>
            <person name="Goesmann A."/>
            <person name="Puhler A."/>
            <person name="Schaffer S."/>
            <person name="Tauch A."/>
            <person name="Kohler T."/>
            <person name="Brinkrolf K."/>
        </authorList>
    </citation>
    <scope>NUCLEOTIDE SEQUENCE [LARGE SCALE GENOMIC DNA]</scope>
    <source>
        <strain evidence="4">ATCC 14091 / BCRC 22168 / CBS 111 / JCM 3599 / NBRC 0793 / NRRL Y-1031 F-60-10</strain>
    </source>
</reference>